<dbReference type="SUPFAM" id="SSF51445">
    <property type="entry name" value="(Trans)glycosidases"/>
    <property type="match status" value="2"/>
</dbReference>
<sequence length="1394" mass="161280">MKTPNSTYRLQLHKNFTFRHLEQVTDYLQTLGIDTVYASPIFQAARESTHGYDGVNPNVINPELGTIEALYALKKRLAASGLKWLQDIVPNHMAFDTANPWLADLLQFGIYSAYSSHFDTLYAHSFVPADKLMVPILGKELPDAVHTGDLNIVYEKEQFYLSYFENRFPIRPGSYIHLLKAVVEPSTYQLSQSTERQIKKLDKEGDPKRWDDLRSKIFADILTAAADTELSAMTAQFNSAKERLLEVIEQQHYRLCHWRETDGQINFRRFFTVNGLICMNTHIESVFDDLHHLIGKLVADGIIDGLRIDHIDGLYDPTTYVGKLRKLCGSDTYIVAEKILEEDEHLPDVWPIQGTTGYDFLALCNNLLTFRKSEKAFTEYYERIVNANEPLRQQQVAKKRFVLSQHMRGEIENLCLLFHELQLTEHPLSHGKLRKIIEAFLAYFPVYRIYETAFPLSRHVYTLVTSTLSSIKDDLPACGGEIDIVQEILAKAQRLEDEDFSQRTMRFILRCMQFTGPAMAKGVEDTLMYTYNRFLAHNEVGDHPSRFGLKKKAFHEAMRRRQKEWPLAMNATATHDTKRGEDARCRLHVLTARPKQWFAAVDRWRAVIQHEYTDTLPHSNDVYTILQMLYATYPVHMESGQVYTERFTEYIVKYLREGKERSDWSQPDTDYEESTVRFVKFLLNKNGTFFGDFYDFLRSTADFGIVNSLVQLLLKFTCPGIPDVYQGCELWDFSFVDPDNRRPVDFDIRRRYLNEIRALAPADRLPSLWSDRYSGKIKLWLLHLLATLRKDSPSLFNEGEYIEIDVKGKYRRHVLAYGRQHGDEALLIIVPLHLAAASADGEEDISQLAWADTRVVLPKRIGTKWEHLLQPMSGEDSELMLSVVFKHLPLAVIRLQKKKTSRSAGILMHISSLPSNYGIGDLGKEAYRFAEQLHASGQKWWQLLPLGPLSSEQCYSPYSTWSAMAGNPLFIDLEALSEEGLLTKKDLKTAHSTPSPRVDYEKVEAVKYHLLDKAFGRLDTRDIPRFSQFCETEKSWLHDYALFAVLREKYGEKPWYAWPDNLKKRKKTALAEVEAAHSRDILKHKWMQFVFFQQWERLKDYCHQLDIQIMGDIPIYVGHNSADVWANPDLFSIDKDGSLRAVAGVPPDYFNEDGQLWGMPVFNWDLLKQRGYTWWVQRVRHNCRMFDAARLDHFRAFSAYWEVSATEHTSKNGQWKDGPGADLFNALREDLKTLPFVAEDLGDIDEPVYELRDAYQLPGMKVLQFAFGDDMPVSQNIPHHHDRNFIVYTGTHDNNTVLGWYKNELSSQSKKLISKYVGYHVNAMNINATLIRLAYASPAITAIIPMQDILCLGEQHRMNSPATTAGNWTWRMLPNAFRKKLQKELRLYTYVYDR</sequence>
<dbReference type="NCBIfam" id="TIGR02401">
    <property type="entry name" value="trehalose_TreY"/>
    <property type="match status" value="1"/>
</dbReference>
<dbReference type="PANTHER" id="PTHR32438">
    <property type="entry name" value="4-ALPHA-GLUCANOTRANSFERASE DPE1, CHLOROPLASTIC/AMYLOPLASTIC"/>
    <property type="match status" value="1"/>
</dbReference>
<dbReference type="Gene3D" id="3.20.20.80">
    <property type="entry name" value="Glycosidases"/>
    <property type="match status" value="4"/>
</dbReference>
<dbReference type="RefSeq" id="WP_170249965.1">
    <property type="nucleotide sequence ID" value="NZ_VNHX01000005.1"/>
</dbReference>
<gene>
    <name evidence="12" type="ORF">BC792_10598</name>
</gene>
<keyword evidence="7 10" id="KW-0119">Carbohydrate metabolism</keyword>
<dbReference type="InterPro" id="IPR003385">
    <property type="entry name" value="Glyco_hydro_77"/>
</dbReference>
<evidence type="ECO:0000256" key="6">
    <source>
        <dbReference type="ARBA" id="ARBA00022679"/>
    </source>
</evidence>
<name>A0A5S5DL15_9SPHI</name>
<evidence type="ECO:0000259" key="11">
    <source>
        <dbReference type="SMART" id="SM00642"/>
    </source>
</evidence>
<evidence type="ECO:0000313" key="13">
    <source>
        <dbReference type="Proteomes" id="UP000325105"/>
    </source>
</evidence>
<evidence type="ECO:0000256" key="1">
    <source>
        <dbReference type="ARBA" id="ARBA00000439"/>
    </source>
</evidence>
<keyword evidence="6 10" id="KW-0808">Transferase</keyword>
<evidence type="ECO:0000256" key="10">
    <source>
        <dbReference type="RuleBase" id="RU361207"/>
    </source>
</evidence>
<accession>A0A5S5DL15</accession>
<dbReference type="NCBIfam" id="TIGR00217">
    <property type="entry name" value="malQ"/>
    <property type="match status" value="1"/>
</dbReference>
<evidence type="ECO:0000256" key="8">
    <source>
        <dbReference type="ARBA" id="ARBA00031423"/>
    </source>
</evidence>
<dbReference type="SMART" id="SM00642">
    <property type="entry name" value="Aamy"/>
    <property type="match status" value="1"/>
</dbReference>
<dbReference type="InterPro" id="IPR012767">
    <property type="entry name" value="Trehalose_TreY"/>
</dbReference>
<comment type="similarity">
    <text evidence="2 10">Belongs to the disproportionating enzyme family.</text>
</comment>
<comment type="caution">
    <text evidence="12">The sequence shown here is derived from an EMBL/GenBank/DDBJ whole genome shotgun (WGS) entry which is preliminary data.</text>
</comment>
<reference evidence="12 13" key="1">
    <citation type="submission" date="2019-07" db="EMBL/GenBank/DDBJ databases">
        <title>Genomic Encyclopedia of Archaeal and Bacterial Type Strains, Phase II (KMG-II): from individual species to whole genera.</title>
        <authorList>
            <person name="Goeker M."/>
        </authorList>
    </citation>
    <scope>NUCLEOTIDE SEQUENCE [LARGE SCALE GENOMIC DNA]</scope>
    <source>
        <strain evidence="12 13">DSM 18850</strain>
    </source>
</reference>
<dbReference type="GO" id="GO:0005975">
    <property type="term" value="P:carbohydrate metabolic process"/>
    <property type="evidence" value="ECO:0007669"/>
    <property type="project" value="InterPro"/>
</dbReference>
<dbReference type="InterPro" id="IPR017853">
    <property type="entry name" value="GH"/>
</dbReference>
<keyword evidence="5 10" id="KW-0328">Glycosyltransferase</keyword>
<dbReference type="Pfam" id="PF02446">
    <property type="entry name" value="Glyco_hydro_77"/>
    <property type="match status" value="1"/>
</dbReference>
<dbReference type="Gene3D" id="1.10.10.470">
    <property type="entry name" value="Maltooligosyl trehalose synthase, domain 4"/>
    <property type="match status" value="1"/>
</dbReference>
<dbReference type="NCBIfam" id="NF011080">
    <property type="entry name" value="PRK14508.1-3"/>
    <property type="match status" value="1"/>
</dbReference>
<evidence type="ECO:0000313" key="12">
    <source>
        <dbReference type="EMBL" id="TYP96607.1"/>
    </source>
</evidence>
<organism evidence="12 13">
    <name type="scientific">Sphingobacterium allocomposti</name>
    <dbReference type="NCBI Taxonomy" id="415956"/>
    <lineage>
        <taxon>Bacteria</taxon>
        <taxon>Pseudomonadati</taxon>
        <taxon>Bacteroidota</taxon>
        <taxon>Sphingobacteriia</taxon>
        <taxon>Sphingobacteriales</taxon>
        <taxon>Sphingobacteriaceae</taxon>
        <taxon>Sphingobacterium</taxon>
    </lineage>
</organism>
<dbReference type="EC" id="2.4.1.25" evidence="3 10"/>
<protein>
    <recommendedName>
        <fullName evidence="4 10">4-alpha-glucanotransferase</fullName>
        <ecNumber evidence="3 10">2.4.1.25</ecNumber>
    </recommendedName>
    <alternativeName>
        <fullName evidence="8 10">Amylomaltase</fullName>
    </alternativeName>
    <alternativeName>
        <fullName evidence="9 10">Disproportionating enzyme</fullName>
    </alternativeName>
</protein>
<evidence type="ECO:0000256" key="7">
    <source>
        <dbReference type="ARBA" id="ARBA00023277"/>
    </source>
</evidence>
<dbReference type="Pfam" id="PF00128">
    <property type="entry name" value="Alpha-amylase"/>
    <property type="match status" value="1"/>
</dbReference>
<dbReference type="PANTHER" id="PTHR32438:SF5">
    <property type="entry name" value="4-ALPHA-GLUCANOTRANSFERASE DPE1, CHLOROPLASTIC_AMYLOPLASTIC"/>
    <property type="match status" value="1"/>
</dbReference>
<comment type="catalytic activity">
    <reaction evidence="1 10">
        <text>Transfers a segment of a (1-&gt;4)-alpha-D-glucan to a new position in an acceptor, which may be glucose or a (1-&gt;4)-alpha-D-glucan.</text>
        <dbReference type="EC" id="2.4.1.25"/>
    </reaction>
</comment>
<evidence type="ECO:0000256" key="4">
    <source>
        <dbReference type="ARBA" id="ARBA00020295"/>
    </source>
</evidence>
<proteinExistence type="inferred from homology"/>
<keyword evidence="13" id="KW-1185">Reference proteome</keyword>
<dbReference type="Proteomes" id="UP000325105">
    <property type="component" value="Unassembled WGS sequence"/>
</dbReference>
<feature type="domain" description="Glycosyl hydrolase family 13 catalytic" evidence="11">
    <location>
        <begin position="16"/>
        <end position="472"/>
    </location>
</feature>
<evidence type="ECO:0000256" key="2">
    <source>
        <dbReference type="ARBA" id="ARBA00005684"/>
    </source>
</evidence>
<dbReference type="CDD" id="cd11336">
    <property type="entry name" value="AmyAc_MTSase"/>
    <property type="match status" value="1"/>
</dbReference>
<dbReference type="InterPro" id="IPR013797">
    <property type="entry name" value="Maltooligo_trehalose_synth_4"/>
</dbReference>
<evidence type="ECO:0000256" key="5">
    <source>
        <dbReference type="ARBA" id="ARBA00022676"/>
    </source>
</evidence>
<evidence type="ECO:0000256" key="9">
    <source>
        <dbReference type="ARBA" id="ARBA00031501"/>
    </source>
</evidence>
<dbReference type="EMBL" id="VNHX01000005">
    <property type="protein sequence ID" value="TYP96607.1"/>
    <property type="molecule type" value="Genomic_DNA"/>
</dbReference>
<dbReference type="InterPro" id="IPR006047">
    <property type="entry name" value="GH13_cat_dom"/>
</dbReference>
<evidence type="ECO:0000256" key="3">
    <source>
        <dbReference type="ARBA" id="ARBA00012560"/>
    </source>
</evidence>
<dbReference type="GO" id="GO:0004134">
    <property type="term" value="F:4-alpha-glucanotransferase activity"/>
    <property type="evidence" value="ECO:0007669"/>
    <property type="project" value="UniProtKB-EC"/>
</dbReference>